<feature type="region of interest" description="Disordered" evidence="1">
    <location>
        <begin position="126"/>
        <end position="153"/>
    </location>
</feature>
<evidence type="ECO:0000313" key="2">
    <source>
        <dbReference type="EMBL" id="KAJ8407149.1"/>
    </source>
</evidence>
<sequence length="360" mass="38000">GVGCRVGQGSVSCWTPLQDWNEAEGGLWEEGGSPQGDWSSRPFGKGQPSSWISGGAGGAEAEVDWASWCCSSSPPDARSPCSILAHTGLPGKGSLDYPDAPPSTPLLPEMLKSQGSFHSQLKGGLAKEFLPAPPPSTPKNLPSLSEGDGPGLEDDRSEFVLRLIRSLSLECSERRLLGVEEEERADGAQDTDSNPQERPKLSAYTAQLLAKIISSGTANCMAPSEVESAGTSPAEHLQLAAERWANEVIEASFLEMVTEGERGRAGSGHPVRQPAEALSTFAGRLIADALQQARAELGPHPVQEMAEELSDDIMAWAIATATQQQGIRQESPGSQEGSHPPTDGKPEVKTRASDDGSGRE</sequence>
<feature type="compositionally biased region" description="Polar residues" evidence="1">
    <location>
        <begin position="320"/>
        <end position="337"/>
    </location>
</feature>
<proteinExistence type="predicted"/>
<evidence type="ECO:0000256" key="1">
    <source>
        <dbReference type="SAM" id="MobiDB-lite"/>
    </source>
</evidence>
<name>A0AAD7SQT3_9TELE</name>
<dbReference type="EMBL" id="JAINUG010000040">
    <property type="protein sequence ID" value="KAJ8407149.1"/>
    <property type="molecule type" value="Genomic_DNA"/>
</dbReference>
<evidence type="ECO:0000313" key="3">
    <source>
        <dbReference type="Proteomes" id="UP001221898"/>
    </source>
</evidence>
<dbReference type="AlphaFoldDB" id="A0AAD7SQT3"/>
<keyword evidence="3" id="KW-1185">Reference proteome</keyword>
<feature type="compositionally biased region" description="Basic and acidic residues" evidence="1">
    <location>
        <begin position="342"/>
        <end position="360"/>
    </location>
</feature>
<feature type="region of interest" description="Disordered" evidence="1">
    <location>
        <begin position="24"/>
        <end position="47"/>
    </location>
</feature>
<reference evidence="2" key="1">
    <citation type="journal article" date="2023" name="Science">
        <title>Genome structures resolve the early diversification of teleost fishes.</title>
        <authorList>
            <person name="Parey E."/>
            <person name="Louis A."/>
            <person name="Montfort J."/>
            <person name="Bouchez O."/>
            <person name="Roques C."/>
            <person name="Iampietro C."/>
            <person name="Lluch J."/>
            <person name="Castinel A."/>
            <person name="Donnadieu C."/>
            <person name="Desvignes T."/>
            <person name="Floi Bucao C."/>
            <person name="Jouanno E."/>
            <person name="Wen M."/>
            <person name="Mejri S."/>
            <person name="Dirks R."/>
            <person name="Jansen H."/>
            <person name="Henkel C."/>
            <person name="Chen W.J."/>
            <person name="Zahm M."/>
            <person name="Cabau C."/>
            <person name="Klopp C."/>
            <person name="Thompson A.W."/>
            <person name="Robinson-Rechavi M."/>
            <person name="Braasch I."/>
            <person name="Lecointre G."/>
            <person name="Bobe J."/>
            <person name="Postlethwait J.H."/>
            <person name="Berthelot C."/>
            <person name="Roest Crollius H."/>
            <person name="Guiguen Y."/>
        </authorList>
    </citation>
    <scope>NUCLEOTIDE SEQUENCE</scope>
    <source>
        <strain evidence="2">NC1722</strain>
    </source>
</reference>
<feature type="region of interest" description="Disordered" evidence="1">
    <location>
        <begin position="180"/>
        <end position="199"/>
    </location>
</feature>
<gene>
    <name evidence="2" type="ORF">AAFF_G00288250</name>
</gene>
<accession>A0AAD7SQT3</accession>
<comment type="caution">
    <text evidence="2">The sequence shown here is derived from an EMBL/GenBank/DDBJ whole genome shotgun (WGS) entry which is preliminary data.</text>
</comment>
<feature type="non-terminal residue" evidence="2">
    <location>
        <position position="1"/>
    </location>
</feature>
<dbReference type="Proteomes" id="UP001221898">
    <property type="component" value="Unassembled WGS sequence"/>
</dbReference>
<organism evidence="2 3">
    <name type="scientific">Aldrovandia affinis</name>
    <dbReference type="NCBI Taxonomy" id="143900"/>
    <lineage>
        <taxon>Eukaryota</taxon>
        <taxon>Metazoa</taxon>
        <taxon>Chordata</taxon>
        <taxon>Craniata</taxon>
        <taxon>Vertebrata</taxon>
        <taxon>Euteleostomi</taxon>
        <taxon>Actinopterygii</taxon>
        <taxon>Neopterygii</taxon>
        <taxon>Teleostei</taxon>
        <taxon>Notacanthiformes</taxon>
        <taxon>Halosauridae</taxon>
        <taxon>Aldrovandia</taxon>
    </lineage>
</organism>
<feature type="region of interest" description="Disordered" evidence="1">
    <location>
        <begin position="318"/>
        <end position="360"/>
    </location>
</feature>
<protein>
    <submittedName>
        <fullName evidence="2">Uncharacterized protein</fullName>
    </submittedName>
</protein>